<proteinExistence type="predicted"/>
<organism evidence="2 3">
    <name type="scientific">Chaetoceros tenuissimus</name>
    <dbReference type="NCBI Taxonomy" id="426638"/>
    <lineage>
        <taxon>Eukaryota</taxon>
        <taxon>Sar</taxon>
        <taxon>Stramenopiles</taxon>
        <taxon>Ochrophyta</taxon>
        <taxon>Bacillariophyta</taxon>
        <taxon>Coscinodiscophyceae</taxon>
        <taxon>Chaetocerotophycidae</taxon>
        <taxon>Chaetocerotales</taxon>
        <taxon>Chaetocerotaceae</taxon>
        <taxon>Chaetoceros</taxon>
    </lineage>
</organism>
<sequence length="203" mass="22326">MTAAGLNLDDAVLKILLYSKLPKESYAIVFSKLKDFESLDLVSTIEAIADQALHIENGSSKANVHAASSEDTTSSDDETKSSVKWPDKIAGHKVDPKTGRMSKEDCNALSWEQRQTFLGAKKNLVKENSGLALSDAYKVDALNIKIHFLKKQKLESPSPKSKDISSFDDAKDASLDSILNLVKKKHGSEQAEKLEGWVKHKVN</sequence>
<protein>
    <submittedName>
        <fullName evidence="2">Uncharacterized protein</fullName>
    </submittedName>
</protein>
<dbReference type="EMBL" id="BLLK01000040">
    <property type="protein sequence ID" value="GFH50648.1"/>
    <property type="molecule type" value="Genomic_DNA"/>
</dbReference>
<accession>A0AAD3CR59</accession>
<evidence type="ECO:0000313" key="2">
    <source>
        <dbReference type="EMBL" id="GFH50648.1"/>
    </source>
</evidence>
<evidence type="ECO:0000313" key="3">
    <source>
        <dbReference type="Proteomes" id="UP001054902"/>
    </source>
</evidence>
<gene>
    <name evidence="2" type="ORF">CTEN210_07124</name>
</gene>
<evidence type="ECO:0000256" key="1">
    <source>
        <dbReference type="SAM" id="MobiDB-lite"/>
    </source>
</evidence>
<keyword evidence="3" id="KW-1185">Reference proteome</keyword>
<feature type="region of interest" description="Disordered" evidence="1">
    <location>
        <begin position="63"/>
        <end position="83"/>
    </location>
</feature>
<dbReference type="Proteomes" id="UP001054902">
    <property type="component" value="Unassembled WGS sequence"/>
</dbReference>
<dbReference type="AlphaFoldDB" id="A0AAD3CR59"/>
<reference evidence="2 3" key="1">
    <citation type="journal article" date="2021" name="Sci. Rep.">
        <title>The genome of the diatom Chaetoceros tenuissimus carries an ancient integrated fragment of an extant virus.</title>
        <authorList>
            <person name="Hongo Y."/>
            <person name="Kimura K."/>
            <person name="Takaki Y."/>
            <person name="Yoshida Y."/>
            <person name="Baba S."/>
            <person name="Kobayashi G."/>
            <person name="Nagasaki K."/>
            <person name="Hano T."/>
            <person name="Tomaru Y."/>
        </authorList>
    </citation>
    <scope>NUCLEOTIDE SEQUENCE [LARGE SCALE GENOMIC DNA]</scope>
    <source>
        <strain evidence="2 3">NIES-3715</strain>
    </source>
</reference>
<name>A0AAD3CR59_9STRA</name>
<comment type="caution">
    <text evidence="2">The sequence shown here is derived from an EMBL/GenBank/DDBJ whole genome shotgun (WGS) entry which is preliminary data.</text>
</comment>